<comment type="caution">
    <text evidence="9">The sequence shown here is derived from an EMBL/GenBank/DDBJ whole genome shotgun (WGS) entry which is preliminary data.</text>
</comment>
<protein>
    <submittedName>
        <fullName evidence="9">Peptide/nickel transport system permease protein</fullName>
    </submittedName>
</protein>
<evidence type="ECO:0000256" key="7">
    <source>
        <dbReference type="RuleBase" id="RU363032"/>
    </source>
</evidence>
<dbReference type="PANTHER" id="PTHR43163">
    <property type="entry name" value="DIPEPTIDE TRANSPORT SYSTEM PERMEASE PROTEIN DPPB-RELATED"/>
    <property type="match status" value="1"/>
</dbReference>
<dbReference type="EMBL" id="JAVDYG010000001">
    <property type="protein sequence ID" value="MDR7362524.1"/>
    <property type="molecule type" value="Genomic_DNA"/>
</dbReference>
<evidence type="ECO:0000313" key="10">
    <source>
        <dbReference type="Proteomes" id="UP001183648"/>
    </source>
</evidence>
<organism evidence="9 10">
    <name type="scientific">Nocardioides marmoribigeumensis</name>
    <dbReference type="NCBI Taxonomy" id="433649"/>
    <lineage>
        <taxon>Bacteria</taxon>
        <taxon>Bacillati</taxon>
        <taxon>Actinomycetota</taxon>
        <taxon>Actinomycetes</taxon>
        <taxon>Propionibacteriales</taxon>
        <taxon>Nocardioidaceae</taxon>
        <taxon>Nocardioides</taxon>
    </lineage>
</organism>
<dbReference type="InterPro" id="IPR045621">
    <property type="entry name" value="BPD_transp_1_N"/>
</dbReference>
<feature type="transmembrane region" description="Helical" evidence="7">
    <location>
        <begin position="283"/>
        <end position="309"/>
    </location>
</feature>
<evidence type="ECO:0000256" key="1">
    <source>
        <dbReference type="ARBA" id="ARBA00004651"/>
    </source>
</evidence>
<feature type="transmembrane region" description="Helical" evidence="7">
    <location>
        <begin position="100"/>
        <end position="123"/>
    </location>
</feature>
<feature type="transmembrane region" description="Helical" evidence="7">
    <location>
        <begin position="135"/>
        <end position="157"/>
    </location>
</feature>
<proteinExistence type="inferred from homology"/>
<dbReference type="SUPFAM" id="SSF161098">
    <property type="entry name" value="MetI-like"/>
    <property type="match status" value="1"/>
</dbReference>
<keyword evidence="2 7" id="KW-0813">Transport</keyword>
<keyword evidence="10" id="KW-1185">Reference proteome</keyword>
<feature type="transmembrane region" description="Helical" evidence="7">
    <location>
        <begin position="12"/>
        <end position="31"/>
    </location>
</feature>
<dbReference type="PANTHER" id="PTHR43163:SF6">
    <property type="entry name" value="DIPEPTIDE TRANSPORT SYSTEM PERMEASE PROTEIN DPPB-RELATED"/>
    <property type="match status" value="1"/>
</dbReference>
<evidence type="ECO:0000259" key="8">
    <source>
        <dbReference type="PROSITE" id="PS50928"/>
    </source>
</evidence>
<dbReference type="Pfam" id="PF19300">
    <property type="entry name" value="BPD_transp_1_N"/>
    <property type="match status" value="1"/>
</dbReference>
<dbReference type="CDD" id="cd06261">
    <property type="entry name" value="TM_PBP2"/>
    <property type="match status" value="1"/>
</dbReference>
<dbReference type="InterPro" id="IPR000515">
    <property type="entry name" value="MetI-like"/>
</dbReference>
<dbReference type="Gene3D" id="1.10.3720.10">
    <property type="entry name" value="MetI-like"/>
    <property type="match status" value="1"/>
</dbReference>
<name>A0ABU2BWZ1_9ACTN</name>
<dbReference type="PROSITE" id="PS50928">
    <property type="entry name" value="ABC_TM1"/>
    <property type="match status" value="1"/>
</dbReference>
<evidence type="ECO:0000256" key="4">
    <source>
        <dbReference type="ARBA" id="ARBA00022692"/>
    </source>
</evidence>
<evidence type="ECO:0000256" key="6">
    <source>
        <dbReference type="ARBA" id="ARBA00023136"/>
    </source>
</evidence>
<evidence type="ECO:0000256" key="2">
    <source>
        <dbReference type="ARBA" id="ARBA00022448"/>
    </source>
</evidence>
<keyword evidence="3" id="KW-1003">Cell membrane</keyword>
<keyword evidence="4 7" id="KW-0812">Transmembrane</keyword>
<feature type="domain" description="ABC transmembrane type-1" evidence="8">
    <location>
        <begin position="96"/>
        <end position="302"/>
    </location>
</feature>
<feature type="transmembrane region" description="Helical" evidence="7">
    <location>
        <begin position="177"/>
        <end position="198"/>
    </location>
</feature>
<keyword evidence="6 7" id="KW-0472">Membrane</keyword>
<sequence>MLKRLLVRRFGLGLLTIWLVSVLVFLGTQVLPGNSAQAILGKRSTPERLAAMEKQLHLDQSVLQQYLNWLGGILTGDPGTSLASQQPVWHLLSDKIVNSAVLMLVAALITIPLSILLGTWAAVRRDRAVDHAISTTTLVLAAVPEFVIGILLVLTLATSVLQVFPAVSLLAPGQYPWNHPAVMVLPALTLILAATPYISRIMRGSMVEVLESEYVQMARLKGMPGRTVIWRHAVPNALVPAVQVSALILAWMAGGVVLVEYVFAYPGVGGALVDAVDNQDIPVVQFLALLAAVLYVTLNLAADVISILLTPRARTARA</sequence>
<dbReference type="RefSeq" id="WP_310301832.1">
    <property type="nucleotide sequence ID" value="NZ_BAAAPS010000008.1"/>
</dbReference>
<dbReference type="InterPro" id="IPR035906">
    <property type="entry name" value="MetI-like_sf"/>
</dbReference>
<feature type="transmembrane region" description="Helical" evidence="7">
    <location>
        <begin position="237"/>
        <end position="263"/>
    </location>
</feature>
<dbReference type="Pfam" id="PF00528">
    <property type="entry name" value="BPD_transp_1"/>
    <property type="match status" value="1"/>
</dbReference>
<comment type="similarity">
    <text evidence="7">Belongs to the binding-protein-dependent transport system permease family.</text>
</comment>
<dbReference type="Proteomes" id="UP001183648">
    <property type="component" value="Unassembled WGS sequence"/>
</dbReference>
<evidence type="ECO:0000256" key="3">
    <source>
        <dbReference type="ARBA" id="ARBA00022475"/>
    </source>
</evidence>
<keyword evidence="5 7" id="KW-1133">Transmembrane helix</keyword>
<evidence type="ECO:0000313" key="9">
    <source>
        <dbReference type="EMBL" id="MDR7362524.1"/>
    </source>
</evidence>
<accession>A0ABU2BWZ1</accession>
<gene>
    <name evidence="9" type="ORF">J2S63_002077</name>
</gene>
<evidence type="ECO:0000256" key="5">
    <source>
        <dbReference type="ARBA" id="ARBA00022989"/>
    </source>
</evidence>
<comment type="subcellular location">
    <subcellularLocation>
        <location evidence="1 7">Cell membrane</location>
        <topology evidence="1 7">Multi-pass membrane protein</topology>
    </subcellularLocation>
</comment>
<reference evidence="9 10" key="1">
    <citation type="submission" date="2023-07" db="EMBL/GenBank/DDBJ databases">
        <title>Sequencing the genomes of 1000 actinobacteria strains.</title>
        <authorList>
            <person name="Klenk H.-P."/>
        </authorList>
    </citation>
    <scope>NUCLEOTIDE SEQUENCE [LARGE SCALE GENOMIC DNA]</scope>
    <source>
        <strain evidence="9 10">DSM 19426</strain>
    </source>
</reference>